<dbReference type="Pfam" id="PF13302">
    <property type="entry name" value="Acetyltransf_3"/>
    <property type="match status" value="1"/>
</dbReference>
<dbReference type="PANTHER" id="PTHR39173:SF1">
    <property type="entry name" value="ACETYLTRANSFERASE"/>
    <property type="match status" value="1"/>
</dbReference>
<dbReference type="GO" id="GO:0016747">
    <property type="term" value="F:acyltransferase activity, transferring groups other than amino-acyl groups"/>
    <property type="evidence" value="ECO:0007669"/>
    <property type="project" value="InterPro"/>
</dbReference>
<reference evidence="2" key="2">
    <citation type="submission" date="2021-04" db="EMBL/GenBank/DDBJ databases">
        <authorList>
            <person name="Gilroy R."/>
        </authorList>
    </citation>
    <scope>NUCLEOTIDE SEQUENCE</scope>
    <source>
        <strain evidence="2">ChiGjej1B1-14440</strain>
    </source>
</reference>
<dbReference type="InterPro" id="IPR000182">
    <property type="entry name" value="GNAT_dom"/>
</dbReference>
<organism evidence="2 3">
    <name type="scientific">Candidatus Erysipelatoclostridium merdavium</name>
    <dbReference type="NCBI Taxonomy" id="2838566"/>
    <lineage>
        <taxon>Bacteria</taxon>
        <taxon>Bacillati</taxon>
        <taxon>Bacillota</taxon>
        <taxon>Erysipelotrichia</taxon>
        <taxon>Erysipelotrichales</taxon>
        <taxon>Erysipelotrichales incertae sedis</taxon>
    </lineage>
</organism>
<dbReference type="Gene3D" id="3.40.630.30">
    <property type="match status" value="1"/>
</dbReference>
<accession>A0A9D1XMW4</accession>
<dbReference type="PROSITE" id="PS51186">
    <property type="entry name" value="GNAT"/>
    <property type="match status" value="1"/>
</dbReference>
<protein>
    <submittedName>
        <fullName evidence="2">GNAT family N-acetyltransferase</fullName>
        <ecNumber evidence="2">2.3.1.-</ecNumber>
    </submittedName>
</protein>
<evidence type="ECO:0000313" key="3">
    <source>
        <dbReference type="Proteomes" id="UP000886724"/>
    </source>
</evidence>
<feature type="domain" description="N-acetyltransferase" evidence="1">
    <location>
        <begin position="1"/>
        <end position="134"/>
    </location>
</feature>
<evidence type="ECO:0000313" key="2">
    <source>
        <dbReference type="EMBL" id="HIX82433.1"/>
    </source>
</evidence>
<dbReference type="Proteomes" id="UP000886724">
    <property type="component" value="Unassembled WGS sequence"/>
</dbReference>
<gene>
    <name evidence="2" type="ORF">H9980_10765</name>
</gene>
<dbReference type="EC" id="2.3.1.-" evidence="2"/>
<dbReference type="EMBL" id="DXET01000238">
    <property type="protein sequence ID" value="HIX82433.1"/>
    <property type="molecule type" value="Genomic_DNA"/>
</dbReference>
<evidence type="ECO:0000259" key="1">
    <source>
        <dbReference type="PROSITE" id="PS51186"/>
    </source>
</evidence>
<proteinExistence type="predicted"/>
<dbReference type="PANTHER" id="PTHR39173">
    <property type="entry name" value="ACETYLTRANSFERASE"/>
    <property type="match status" value="1"/>
</dbReference>
<dbReference type="AlphaFoldDB" id="A0A9D1XMW4"/>
<comment type="caution">
    <text evidence="2">The sequence shown here is derived from an EMBL/GenBank/DDBJ whole genome shotgun (WGS) entry which is preliminary data.</text>
</comment>
<name>A0A9D1XMW4_9FIRM</name>
<sequence>MELIKQAYVDKDLPQGWKPYYIFIIQVNNEEVGKIVLREGTIEQRYYDGHIGYSVEPQYRGHNYAYQAVIKLKKIAKRLGFEQLVITCSPDNIASKKTIKKLNAKYLETKTIPPEYQKDFRDDERVKEIYIIEL</sequence>
<dbReference type="CDD" id="cd04301">
    <property type="entry name" value="NAT_SF"/>
    <property type="match status" value="1"/>
</dbReference>
<keyword evidence="2" id="KW-0808">Transferase</keyword>
<keyword evidence="2" id="KW-0012">Acyltransferase</keyword>
<reference evidence="2" key="1">
    <citation type="journal article" date="2021" name="PeerJ">
        <title>Extensive microbial diversity within the chicken gut microbiome revealed by metagenomics and culture.</title>
        <authorList>
            <person name="Gilroy R."/>
            <person name="Ravi A."/>
            <person name="Getino M."/>
            <person name="Pursley I."/>
            <person name="Horton D.L."/>
            <person name="Alikhan N.F."/>
            <person name="Baker D."/>
            <person name="Gharbi K."/>
            <person name="Hall N."/>
            <person name="Watson M."/>
            <person name="Adriaenssens E.M."/>
            <person name="Foster-Nyarko E."/>
            <person name="Jarju S."/>
            <person name="Secka A."/>
            <person name="Antonio M."/>
            <person name="Oren A."/>
            <person name="Chaudhuri R.R."/>
            <person name="La Ragione R."/>
            <person name="Hildebrand F."/>
            <person name="Pallen M.J."/>
        </authorList>
    </citation>
    <scope>NUCLEOTIDE SEQUENCE</scope>
    <source>
        <strain evidence="2">ChiGjej1B1-14440</strain>
    </source>
</reference>
<dbReference type="InterPro" id="IPR016181">
    <property type="entry name" value="Acyl_CoA_acyltransferase"/>
</dbReference>
<dbReference type="SUPFAM" id="SSF55729">
    <property type="entry name" value="Acyl-CoA N-acyltransferases (Nat)"/>
    <property type="match status" value="1"/>
</dbReference>